<evidence type="ECO:0000313" key="3">
    <source>
        <dbReference type="EMBL" id="XCB22166.1"/>
    </source>
</evidence>
<dbReference type="SUPFAM" id="SSF54909">
    <property type="entry name" value="Dimeric alpha+beta barrel"/>
    <property type="match status" value="1"/>
</dbReference>
<dbReference type="KEGG" id="tgi:RBB81_21730"/>
<dbReference type="PANTHER" id="PTHR41521:SF4">
    <property type="entry name" value="BLR0684 PROTEIN"/>
    <property type="match status" value="1"/>
</dbReference>
<dbReference type="InterPro" id="IPR010753">
    <property type="entry name" value="DUF1330"/>
</dbReference>
<dbReference type="EMBL" id="CP132938">
    <property type="protein sequence ID" value="XCB21630.1"/>
    <property type="molecule type" value="Genomic_DNA"/>
</dbReference>
<dbReference type="InterPro" id="IPR011008">
    <property type="entry name" value="Dimeric_a/b-barrel"/>
</dbReference>
<reference evidence="3" key="1">
    <citation type="submission" date="2023-08" db="EMBL/GenBank/DDBJ databases">
        <authorList>
            <person name="Messyasz A."/>
            <person name="Mannisto M.K."/>
            <person name="Kerkhof L.J."/>
            <person name="Haggblom M."/>
        </authorList>
    </citation>
    <scope>NUCLEOTIDE SEQUENCE</scope>
    <source>
        <strain evidence="3">M8UP39</strain>
    </source>
</reference>
<name>A0AAU7Z0F3_9BACT</name>
<reference evidence="3" key="2">
    <citation type="journal article" date="2024" name="Environ. Microbiol.">
        <title>Genome analysis and description of Tunturibacter gen. nov. expands the diversity of Terriglobia in tundra soils.</title>
        <authorList>
            <person name="Messyasz A."/>
            <person name="Mannisto M.K."/>
            <person name="Kerkhof L.J."/>
            <person name="Haggblom M.M."/>
        </authorList>
    </citation>
    <scope>NUCLEOTIDE SEQUENCE</scope>
    <source>
        <strain evidence="3">M8UP39</strain>
    </source>
</reference>
<sequence length="132" mass="14019">MKTNHKLALAVSAGVSIGVAGAKAMHARQVMPPPVYVISEVDAMDLTDLQKYGEKVPATLAPFNGHYHFLVSGGAKTQALDGEPPKGIVVIAFDSVEKARGWYGSPAYEAIKPIRLSSSKGRMFIVEGLAPK</sequence>
<dbReference type="AlphaFoldDB" id="A0AAU7Z0F3"/>
<dbReference type="Gene3D" id="3.30.70.100">
    <property type="match status" value="1"/>
</dbReference>
<proteinExistence type="predicted"/>
<dbReference type="KEGG" id="tgi:RBB81_18905"/>
<evidence type="ECO:0000259" key="1">
    <source>
        <dbReference type="Pfam" id="PF07045"/>
    </source>
</evidence>
<organism evidence="3">
    <name type="scientific">Tunturiibacter gelidiferens</name>
    <dbReference type="NCBI Taxonomy" id="3069689"/>
    <lineage>
        <taxon>Bacteria</taxon>
        <taxon>Pseudomonadati</taxon>
        <taxon>Acidobacteriota</taxon>
        <taxon>Terriglobia</taxon>
        <taxon>Terriglobales</taxon>
        <taxon>Acidobacteriaceae</taxon>
        <taxon>Tunturiibacter</taxon>
    </lineage>
</organism>
<feature type="domain" description="DUF1330" evidence="1">
    <location>
        <begin position="35"/>
        <end position="129"/>
    </location>
</feature>
<evidence type="ECO:0000313" key="2">
    <source>
        <dbReference type="EMBL" id="XCB21630.1"/>
    </source>
</evidence>
<protein>
    <submittedName>
        <fullName evidence="3">DUF1330 domain-containing protein</fullName>
    </submittedName>
</protein>
<gene>
    <name evidence="2" type="ORF">RBB81_18905</name>
    <name evidence="3" type="ORF">RBB81_21730</name>
</gene>
<accession>A0AAU7Z0F3</accession>
<dbReference type="RefSeq" id="WP_353071730.1">
    <property type="nucleotide sequence ID" value="NZ_CP132938.1"/>
</dbReference>
<dbReference type="Pfam" id="PF07045">
    <property type="entry name" value="DUF1330"/>
    <property type="match status" value="1"/>
</dbReference>
<dbReference type="EMBL" id="CP132938">
    <property type="protein sequence ID" value="XCB22166.1"/>
    <property type="molecule type" value="Genomic_DNA"/>
</dbReference>
<dbReference type="PANTHER" id="PTHR41521">
    <property type="match status" value="1"/>
</dbReference>